<dbReference type="PROSITE" id="PS50110">
    <property type="entry name" value="RESPONSE_REGULATORY"/>
    <property type="match status" value="1"/>
</dbReference>
<dbReference type="PANTHER" id="PTHR44520:SF1">
    <property type="entry name" value="TWO-COMPONENT SYSTEM REGULATORY PROTEIN"/>
    <property type="match status" value="1"/>
</dbReference>
<accession>A0ABW6I9X8</accession>
<organism evidence="3 4">
    <name type="scientific">Almyronema epifaneia S1</name>
    <dbReference type="NCBI Taxonomy" id="2991925"/>
    <lineage>
        <taxon>Bacteria</taxon>
        <taxon>Bacillati</taxon>
        <taxon>Cyanobacteriota</taxon>
        <taxon>Cyanophyceae</taxon>
        <taxon>Nodosilineales</taxon>
        <taxon>Nodosilineaceae</taxon>
        <taxon>Almyronema</taxon>
        <taxon>Almyronema epifaneia</taxon>
    </lineage>
</organism>
<dbReference type="InterPro" id="IPR011006">
    <property type="entry name" value="CheY-like_superfamily"/>
</dbReference>
<dbReference type="Gene3D" id="3.40.50.2300">
    <property type="match status" value="1"/>
</dbReference>
<evidence type="ECO:0000313" key="3">
    <source>
        <dbReference type="EMBL" id="MFE4104879.1"/>
    </source>
</evidence>
<dbReference type="Proteomes" id="UP001600165">
    <property type="component" value="Unassembled WGS sequence"/>
</dbReference>
<feature type="domain" description="Response regulatory" evidence="2">
    <location>
        <begin position="8"/>
        <end position="136"/>
    </location>
</feature>
<sequence length="149" mass="17031">MSTDRGRLILAVEDSDEDFHAFTRAMKQLNIAETVCRVCDGDDALDYLHHEGQYTDFDQYPRPSVILMDLNLPGTDGRDVIREIKQNEQLKTIPIVVLTTSSNPKDINVCYQYGINSYMLKPIGIEALKKTVDDFFHYWFKAVLLPGSQ</sequence>
<reference evidence="3 4" key="1">
    <citation type="submission" date="2024-10" db="EMBL/GenBank/DDBJ databases">
        <authorList>
            <person name="Ratan Roy A."/>
            <person name="Morales Sandoval P.H."/>
            <person name="De Los Santos Villalobos S."/>
            <person name="Chakraborty S."/>
            <person name="Mukherjee J."/>
        </authorList>
    </citation>
    <scope>NUCLEOTIDE SEQUENCE [LARGE SCALE GENOMIC DNA]</scope>
    <source>
        <strain evidence="3 4">S1</strain>
    </source>
</reference>
<dbReference type="InterPro" id="IPR001789">
    <property type="entry name" value="Sig_transdc_resp-reg_receiver"/>
</dbReference>
<dbReference type="RefSeq" id="WP_377960572.1">
    <property type="nucleotide sequence ID" value="NZ_JBHZOL010000004.1"/>
</dbReference>
<evidence type="ECO:0000313" key="4">
    <source>
        <dbReference type="Proteomes" id="UP001600165"/>
    </source>
</evidence>
<gene>
    <name evidence="3" type="ORF">ACFVKH_01230</name>
</gene>
<dbReference type="SMART" id="SM00448">
    <property type="entry name" value="REC"/>
    <property type="match status" value="1"/>
</dbReference>
<keyword evidence="4" id="KW-1185">Reference proteome</keyword>
<feature type="modified residue" description="4-aspartylphosphate" evidence="1">
    <location>
        <position position="69"/>
    </location>
</feature>
<dbReference type="PANTHER" id="PTHR44520">
    <property type="entry name" value="RESPONSE REGULATOR RCP1-RELATED"/>
    <property type="match status" value="1"/>
</dbReference>
<dbReference type="InterPro" id="IPR052893">
    <property type="entry name" value="TCS_response_regulator"/>
</dbReference>
<comment type="caution">
    <text evidence="3">The sequence shown here is derived from an EMBL/GenBank/DDBJ whole genome shotgun (WGS) entry which is preliminary data.</text>
</comment>
<dbReference type="CDD" id="cd17557">
    <property type="entry name" value="REC_Rcp-like"/>
    <property type="match status" value="1"/>
</dbReference>
<dbReference type="EMBL" id="JBHZOL010000004">
    <property type="protein sequence ID" value="MFE4104879.1"/>
    <property type="molecule type" value="Genomic_DNA"/>
</dbReference>
<name>A0ABW6I9X8_9CYAN</name>
<keyword evidence="1" id="KW-0597">Phosphoprotein</keyword>
<evidence type="ECO:0000256" key="1">
    <source>
        <dbReference type="PROSITE-ProRule" id="PRU00169"/>
    </source>
</evidence>
<dbReference type="Pfam" id="PF00072">
    <property type="entry name" value="Response_reg"/>
    <property type="match status" value="1"/>
</dbReference>
<evidence type="ECO:0000259" key="2">
    <source>
        <dbReference type="PROSITE" id="PS50110"/>
    </source>
</evidence>
<dbReference type="SUPFAM" id="SSF52172">
    <property type="entry name" value="CheY-like"/>
    <property type="match status" value="1"/>
</dbReference>
<proteinExistence type="predicted"/>
<protein>
    <submittedName>
        <fullName evidence="3">Response regulator</fullName>
    </submittedName>
</protein>